<protein>
    <submittedName>
        <fullName evidence="1">Unannotated protein</fullName>
    </submittedName>
</protein>
<dbReference type="AlphaFoldDB" id="A0A6J7D5B4"/>
<organism evidence="1">
    <name type="scientific">freshwater metagenome</name>
    <dbReference type="NCBI Taxonomy" id="449393"/>
    <lineage>
        <taxon>unclassified sequences</taxon>
        <taxon>metagenomes</taxon>
        <taxon>ecological metagenomes</taxon>
    </lineage>
</organism>
<proteinExistence type="predicted"/>
<sequence length="263" mass="28088">MTTTAAPPMMTLIDSLRDARRTATSEIALDSAGIRSALADGLYSLLGEAQPTTPYVIRPSSFRHELAPSSYTPFGRMRGALITQLMRLIAIDFPINNIFTDAVAAWRASEGASELVEAFAGLDDDERARLATEVVAHGVVLQQRLGTPPSAWLPRTAVRSAIRLGGGGVILRDHIDLVIGSANGMGSGVALVDITTATLDESMEKALRFHAVVETLKSGLAPRFVATLSTATGQLWRLNVDNELLNRGVGEILSTLDALVARR</sequence>
<name>A0A6J7D5B4_9ZZZZ</name>
<evidence type="ECO:0000313" key="1">
    <source>
        <dbReference type="EMBL" id="CAB4866182.1"/>
    </source>
</evidence>
<dbReference type="EMBL" id="CAFBLN010000015">
    <property type="protein sequence ID" value="CAB4866182.1"/>
    <property type="molecule type" value="Genomic_DNA"/>
</dbReference>
<accession>A0A6J7D5B4</accession>
<gene>
    <name evidence="1" type="ORF">UFOPK3381_00534</name>
</gene>
<reference evidence="1" key="1">
    <citation type="submission" date="2020-05" db="EMBL/GenBank/DDBJ databases">
        <authorList>
            <person name="Chiriac C."/>
            <person name="Salcher M."/>
            <person name="Ghai R."/>
            <person name="Kavagutti S V."/>
        </authorList>
    </citation>
    <scope>NUCLEOTIDE SEQUENCE</scope>
</reference>